<reference evidence="9 10" key="2">
    <citation type="journal article" date="2010" name="Stand. Genomic Sci.">
        <title>Complete genome sequence of Kribbella flavida type strain (IFO 14399).</title>
        <authorList>
            <person name="Pukall R."/>
            <person name="Lapidus A."/>
            <person name="Glavina Del Rio T."/>
            <person name="Copeland A."/>
            <person name="Tice H."/>
            <person name="Cheng J.-F."/>
            <person name="Lucas S."/>
            <person name="Chen F."/>
            <person name="Nolan M."/>
            <person name="LaButti K."/>
            <person name="Pati A."/>
            <person name="Ivanova N."/>
            <person name="Mavrommatis K."/>
            <person name="Mikhailova N."/>
            <person name="Pitluck S."/>
            <person name="Bruce D."/>
            <person name="Goodwin L."/>
            <person name="Land M."/>
            <person name="Hauser L."/>
            <person name="Chang Y.-J."/>
            <person name="Jeffries C.D."/>
            <person name="Chen A."/>
            <person name="Palaniappan K."/>
            <person name="Chain P."/>
            <person name="Rohde M."/>
            <person name="Goeker M."/>
            <person name="Bristow J."/>
            <person name="Eisen J.A."/>
            <person name="Markowitz V."/>
            <person name="Hugenholtz P."/>
            <person name="Kyrpides N.C."/>
            <person name="Klenk H.-P."/>
            <person name="Brettin T."/>
        </authorList>
    </citation>
    <scope>NUCLEOTIDE SEQUENCE [LARGE SCALE GENOMIC DNA]</scope>
    <source>
        <strain evidence="10">DSM 17836 / JCM 10339 / NBRC 14399</strain>
    </source>
</reference>
<feature type="transmembrane region" description="Helical" evidence="7">
    <location>
        <begin position="206"/>
        <end position="225"/>
    </location>
</feature>
<dbReference type="PROSITE" id="PS50928">
    <property type="entry name" value="ABC_TM1"/>
    <property type="match status" value="1"/>
</dbReference>
<keyword evidence="4 7" id="KW-0812">Transmembrane</keyword>
<dbReference type="Pfam" id="PF00528">
    <property type="entry name" value="BPD_transp_1"/>
    <property type="match status" value="1"/>
</dbReference>
<comment type="similarity">
    <text evidence="7">Belongs to the binding-protein-dependent transport system permease family.</text>
</comment>
<keyword evidence="10" id="KW-1185">Reference proteome</keyword>
<evidence type="ECO:0000256" key="1">
    <source>
        <dbReference type="ARBA" id="ARBA00004651"/>
    </source>
</evidence>
<dbReference type="eggNOG" id="COG1175">
    <property type="taxonomic scope" value="Bacteria"/>
</dbReference>
<reference evidence="10" key="1">
    <citation type="submission" date="2009-09" db="EMBL/GenBank/DDBJ databases">
        <title>The complete genome of Kribbella flavida DSM 17836.</title>
        <authorList>
            <consortium name="US DOE Joint Genome Institute (JGI-PGF)"/>
            <person name="Lucas S."/>
            <person name="Copeland A."/>
            <person name="Lapidus A."/>
            <person name="Glavina del Rio T."/>
            <person name="Dalin E."/>
            <person name="Tice H."/>
            <person name="Bruce D."/>
            <person name="Goodwin L."/>
            <person name="Pitluck S."/>
            <person name="Kyrpides N."/>
            <person name="Mavromatis K."/>
            <person name="Ivanova N."/>
            <person name="Saunders E."/>
            <person name="Brettin T."/>
            <person name="Detter J.C."/>
            <person name="Han C."/>
            <person name="Larimer F."/>
            <person name="Land M."/>
            <person name="Hauser L."/>
            <person name="Markowitz V."/>
            <person name="Cheng J.-F."/>
            <person name="Hugenholtz P."/>
            <person name="Woyke T."/>
            <person name="Wu D."/>
            <person name="Pukall R."/>
            <person name="Klenk H.-P."/>
            <person name="Eisen J.A."/>
        </authorList>
    </citation>
    <scope>NUCLEOTIDE SEQUENCE [LARGE SCALE GENOMIC DNA]</scope>
    <source>
        <strain evidence="10">DSM 17836 / JCM 10339 / NBRC 14399</strain>
    </source>
</reference>
<dbReference type="GO" id="GO:0055085">
    <property type="term" value="P:transmembrane transport"/>
    <property type="evidence" value="ECO:0007669"/>
    <property type="project" value="InterPro"/>
</dbReference>
<feature type="domain" description="ABC transmembrane type-1" evidence="8">
    <location>
        <begin position="76"/>
        <end position="289"/>
    </location>
</feature>
<evidence type="ECO:0000259" key="8">
    <source>
        <dbReference type="PROSITE" id="PS50928"/>
    </source>
</evidence>
<organism evidence="9 10">
    <name type="scientific">Kribbella flavida (strain DSM 17836 / JCM 10339 / NBRC 14399)</name>
    <dbReference type="NCBI Taxonomy" id="479435"/>
    <lineage>
        <taxon>Bacteria</taxon>
        <taxon>Bacillati</taxon>
        <taxon>Actinomycetota</taxon>
        <taxon>Actinomycetes</taxon>
        <taxon>Propionibacteriales</taxon>
        <taxon>Kribbellaceae</taxon>
        <taxon>Kribbella</taxon>
    </lineage>
</organism>
<evidence type="ECO:0000256" key="5">
    <source>
        <dbReference type="ARBA" id="ARBA00022989"/>
    </source>
</evidence>
<dbReference type="Gene3D" id="1.10.3720.10">
    <property type="entry name" value="MetI-like"/>
    <property type="match status" value="1"/>
</dbReference>
<feature type="transmembrane region" description="Helical" evidence="7">
    <location>
        <begin position="113"/>
        <end position="131"/>
    </location>
</feature>
<dbReference type="Proteomes" id="UP000007967">
    <property type="component" value="Chromosome"/>
</dbReference>
<dbReference type="GO" id="GO:0005886">
    <property type="term" value="C:plasma membrane"/>
    <property type="evidence" value="ECO:0007669"/>
    <property type="project" value="UniProtKB-SubCell"/>
</dbReference>
<dbReference type="STRING" id="479435.Kfla_3591"/>
<dbReference type="EMBL" id="CP001736">
    <property type="protein sequence ID" value="ADB32648.1"/>
    <property type="molecule type" value="Genomic_DNA"/>
</dbReference>
<evidence type="ECO:0000256" key="2">
    <source>
        <dbReference type="ARBA" id="ARBA00022448"/>
    </source>
</evidence>
<dbReference type="KEGG" id="kfl:Kfla_3591"/>
<dbReference type="SUPFAM" id="SSF160964">
    <property type="entry name" value="MalF N-terminal region-like"/>
    <property type="match status" value="1"/>
</dbReference>
<keyword evidence="2 7" id="KW-0813">Transport</keyword>
<dbReference type="InterPro" id="IPR051393">
    <property type="entry name" value="ABC_transporter_permease"/>
</dbReference>
<evidence type="ECO:0000256" key="6">
    <source>
        <dbReference type="ARBA" id="ARBA00023136"/>
    </source>
</evidence>
<name>D2PMU6_KRIFD</name>
<evidence type="ECO:0000313" key="9">
    <source>
        <dbReference type="EMBL" id="ADB32648.1"/>
    </source>
</evidence>
<sequence>MSAAVTKSSRTGREGLTAYLFLSPWLIGIVLLTLGPMLYSAYLAFTSYDLLSAPRWIGLDNFRRMFTADPRYLSSVKVTLVYVVVSVPLLLVVSMVLALLLNKGIKFLSGYRALFYLPSLMGASVAIAVLWRQIFGSTGLVNQVLSLFGITHGSWVGSPGTALWTIVTLNLWAFGATMIIFLAGLRQVPAELHEAAAVDGAGPIRRFFSVTLPLMTPLIFFNLLLDTIHAFQVFTGAFVVSRGTGGPADSTLFYTLYLYQQGFAELKMGYASAMAWVLVIVLAAFTGFLFLTARRWVYYGDER</sequence>
<dbReference type="InterPro" id="IPR000515">
    <property type="entry name" value="MetI-like"/>
</dbReference>
<accession>D2PMU6</accession>
<keyword evidence="3" id="KW-1003">Cell membrane</keyword>
<dbReference type="InterPro" id="IPR035906">
    <property type="entry name" value="MetI-like_sf"/>
</dbReference>
<evidence type="ECO:0000313" key="10">
    <source>
        <dbReference type="Proteomes" id="UP000007967"/>
    </source>
</evidence>
<dbReference type="AlphaFoldDB" id="D2PMU6"/>
<gene>
    <name evidence="9" type="ordered locus">Kfla_3591</name>
</gene>
<protein>
    <submittedName>
        <fullName evidence="9">Binding-protein-dependent transport systems inner membrane component</fullName>
    </submittedName>
</protein>
<evidence type="ECO:0000256" key="7">
    <source>
        <dbReference type="RuleBase" id="RU363032"/>
    </source>
</evidence>
<dbReference type="RefSeq" id="WP_012921204.1">
    <property type="nucleotide sequence ID" value="NC_013729.1"/>
</dbReference>
<dbReference type="SUPFAM" id="SSF161098">
    <property type="entry name" value="MetI-like"/>
    <property type="match status" value="1"/>
</dbReference>
<dbReference type="CDD" id="cd06261">
    <property type="entry name" value="TM_PBP2"/>
    <property type="match status" value="1"/>
</dbReference>
<dbReference type="PANTHER" id="PTHR30193:SF1">
    <property type="entry name" value="ABC TRANSPORTER PERMEASE PROTEIN YESP-RELATED"/>
    <property type="match status" value="1"/>
</dbReference>
<keyword evidence="6 7" id="KW-0472">Membrane</keyword>
<evidence type="ECO:0000256" key="4">
    <source>
        <dbReference type="ARBA" id="ARBA00022692"/>
    </source>
</evidence>
<proteinExistence type="inferred from homology"/>
<dbReference type="PANTHER" id="PTHR30193">
    <property type="entry name" value="ABC TRANSPORTER PERMEASE PROTEIN"/>
    <property type="match status" value="1"/>
</dbReference>
<keyword evidence="5 7" id="KW-1133">Transmembrane helix</keyword>
<feature type="transmembrane region" description="Helical" evidence="7">
    <location>
        <begin position="273"/>
        <end position="293"/>
    </location>
</feature>
<feature type="transmembrane region" description="Helical" evidence="7">
    <location>
        <begin position="80"/>
        <end position="101"/>
    </location>
</feature>
<evidence type="ECO:0000256" key="3">
    <source>
        <dbReference type="ARBA" id="ARBA00022475"/>
    </source>
</evidence>
<dbReference type="HOGENOM" id="CLU_016047_0_2_11"/>
<feature type="transmembrane region" description="Helical" evidence="7">
    <location>
        <begin position="162"/>
        <end position="185"/>
    </location>
</feature>
<feature type="transmembrane region" description="Helical" evidence="7">
    <location>
        <begin position="20"/>
        <end position="45"/>
    </location>
</feature>
<comment type="subcellular location">
    <subcellularLocation>
        <location evidence="1 7">Cell membrane</location>
        <topology evidence="1 7">Multi-pass membrane protein</topology>
    </subcellularLocation>
</comment>